<dbReference type="InterPro" id="IPR013113">
    <property type="entry name" value="SIP_FAD-bd"/>
</dbReference>
<dbReference type="Gene3D" id="2.40.30.10">
    <property type="entry name" value="Translation factors"/>
    <property type="match status" value="1"/>
</dbReference>
<dbReference type="InterPro" id="IPR039261">
    <property type="entry name" value="FNR_nucleotide-bd"/>
</dbReference>
<evidence type="ECO:0000313" key="4">
    <source>
        <dbReference type="Proteomes" id="UP001060336"/>
    </source>
</evidence>
<dbReference type="PANTHER" id="PTHR30157">
    <property type="entry name" value="FERRIC REDUCTASE, NADPH-DEPENDENT"/>
    <property type="match status" value="1"/>
</dbReference>
<dbReference type="InterPro" id="IPR039374">
    <property type="entry name" value="SIP_fam"/>
</dbReference>
<sequence length="346" mass="38116">MQSELSVELGNAGVWLDEHIRHLATHDIHPVERREGRAVFETDFGTVRLAASGKGLDVRVDSSDANDLTVLQGSISEALVAADPALSKRITWSGEAPKTGRPKNFRTMTVTEVRPVCDWLLRMTLEGDDLSPFSERGLHVRLMAPAQRDDREIIWPTIEANGTVRYPSGEDELTVRVYTIRSIDAENGKLDVDIVRHRGGAFSDWSEMARPGDMVGMIGPGGGYFPPEGRLTIGGDDTAVPAILRILENRTGDAGGHAVIGLRQNQAPLKVTLPDGFALDWVPVKELPAAMKEAAAAHGADQFGWFAGEAEQAREIRKHFQTVLELPTERRYSAVYWRRDESAHSH</sequence>
<dbReference type="RefSeq" id="WP_257770363.1">
    <property type="nucleotide sequence ID" value="NZ_CP102480.1"/>
</dbReference>
<dbReference type="PROSITE" id="PS51384">
    <property type="entry name" value="FAD_FR"/>
    <property type="match status" value="1"/>
</dbReference>
<evidence type="ECO:0000256" key="1">
    <source>
        <dbReference type="ARBA" id="ARBA00035644"/>
    </source>
</evidence>
<dbReference type="AlphaFoldDB" id="A0A9J7B060"/>
<dbReference type="Gene3D" id="3.30.310.50">
    <property type="entry name" value="Alpha-D-phosphohexomutase, C-terminal domain"/>
    <property type="match status" value="1"/>
</dbReference>
<dbReference type="EMBL" id="CP102480">
    <property type="protein sequence ID" value="UUX51077.1"/>
    <property type="molecule type" value="Genomic_DNA"/>
</dbReference>
<accession>A0A9J7B060</accession>
<organism evidence="3 4">
    <name type="scientific">Nisaea acidiphila</name>
    <dbReference type="NCBI Taxonomy" id="1862145"/>
    <lineage>
        <taxon>Bacteria</taxon>
        <taxon>Pseudomonadati</taxon>
        <taxon>Pseudomonadota</taxon>
        <taxon>Alphaproteobacteria</taxon>
        <taxon>Rhodospirillales</taxon>
        <taxon>Thalassobaculaceae</taxon>
        <taxon>Nisaea</taxon>
    </lineage>
</organism>
<dbReference type="Gene3D" id="3.40.50.80">
    <property type="entry name" value="Nucleotide-binding domain of ferredoxin-NADP reductase (FNR) module"/>
    <property type="match status" value="1"/>
</dbReference>
<gene>
    <name evidence="3" type="ORF">NUH88_05160</name>
</gene>
<dbReference type="InterPro" id="IPR017927">
    <property type="entry name" value="FAD-bd_FR_type"/>
</dbReference>
<protein>
    <submittedName>
        <fullName evidence="3">Siderophore-interacting protein</fullName>
    </submittedName>
</protein>
<dbReference type="GO" id="GO:0016491">
    <property type="term" value="F:oxidoreductase activity"/>
    <property type="evidence" value="ECO:0007669"/>
    <property type="project" value="InterPro"/>
</dbReference>
<dbReference type="Proteomes" id="UP001060336">
    <property type="component" value="Chromosome"/>
</dbReference>
<evidence type="ECO:0000313" key="3">
    <source>
        <dbReference type="EMBL" id="UUX51077.1"/>
    </source>
</evidence>
<evidence type="ECO:0000259" key="2">
    <source>
        <dbReference type="PROSITE" id="PS51384"/>
    </source>
</evidence>
<dbReference type="KEGG" id="naci:NUH88_05160"/>
<dbReference type="CDD" id="cd06193">
    <property type="entry name" value="siderophore_interacting"/>
    <property type="match status" value="1"/>
</dbReference>
<dbReference type="InterPro" id="IPR017938">
    <property type="entry name" value="Riboflavin_synthase-like_b-brl"/>
</dbReference>
<keyword evidence="4" id="KW-1185">Reference proteome</keyword>
<dbReference type="SUPFAM" id="SSF63380">
    <property type="entry name" value="Riboflavin synthase domain-like"/>
    <property type="match status" value="1"/>
</dbReference>
<dbReference type="PANTHER" id="PTHR30157:SF0">
    <property type="entry name" value="NADPH-DEPENDENT FERRIC-CHELATE REDUCTASE"/>
    <property type="match status" value="1"/>
</dbReference>
<comment type="similarity">
    <text evidence="1">Belongs to the SIP oxidoreductase family.</text>
</comment>
<dbReference type="Pfam" id="PF04954">
    <property type="entry name" value="SIP"/>
    <property type="match status" value="1"/>
</dbReference>
<proteinExistence type="inferred from homology"/>
<dbReference type="Pfam" id="PF08021">
    <property type="entry name" value="FAD_binding_9"/>
    <property type="match status" value="1"/>
</dbReference>
<reference evidence="3" key="1">
    <citation type="submission" date="2022-08" db="EMBL/GenBank/DDBJ databases">
        <title>Nisaea acidiphila sp. nov., isolated from a marine algal debris and emended description of the genus Nisaea Urios et al. 2008.</title>
        <authorList>
            <person name="Kwon K."/>
        </authorList>
    </citation>
    <scope>NUCLEOTIDE SEQUENCE</scope>
    <source>
        <strain evidence="3">MEBiC11861</strain>
    </source>
</reference>
<dbReference type="InterPro" id="IPR007037">
    <property type="entry name" value="SIP_rossman_dom"/>
</dbReference>
<feature type="domain" description="FAD-binding FR-type" evidence="2">
    <location>
        <begin position="103"/>
        <end position="227"/>
    </location>
</feature>
<name>A0A9J7B060_9PROT</name>